<organism evidence="1 2">
    <name type="scientific">Mycobacterium rhizamassiliense</name>
    <dbReference type="NCBI Taxonomy" id="1841860"/>
    <lineage>
        <taxon>Bacteria</taxon>
        <taxon>Bacillati</taxon>
        <taxon>Actinomycetota</taxon>
        <taxon>Actinomycetes</taxon>
        <taxon>Mycobacteriales</taxon>
        <taxon>Mycobacteriaceae</taxon>
        <taxon>Mycobacterium</taxon>
    </lineage>
</organism>
<accession>A0A2U3NQD9</accession>
<keyword evidence="2" id="KW-1185">Reference proteome</keyword>
<gene>
    <name evidence="1" type="ORF">MRAB57_1526</name>
</gene>
<sequence length="46" mass="5005">VLEPFSITIVGLPPFDGHGDQFVDGLDIEPELRKPIKISLGVQFLG</sequence>
<dbReference type="EMBL" id="FUFA01000002">
    <property type="protein sequence ID" value="SPM33722.1"/>
    <property type="molecule type" value="Genomic_DNA"/>
</dbReference>
<dbReference type="AlphaFoldDB" id="A0A2U3NQD9"/>
<evidence type="ECO:0000313" key="1">
    <source>
        <dbReference type="EMBL" id="SPM33722.1"/>
    </source>
</evidence>
<evidence type="ECO:0000313" key="2">
    <source>
        <dbReference type="Proteomes" id="UP000240988"/>
    </source>
</evidence>
<name>A0A2U3NQD9_9MYCO</name>
<proteinExistence type="predicted"/>
<dbReference type="Proteomes" id="UP000240988">
    <property type="component" value="Unassembled WGS sequence"/>
</dbReference>
<protein>
    <submittedName>
        <fullName evidence="1">Mycobacterium rhizamassiliense ORFan</fullName>
    </submittedName>
</protein>
<reference evidence="1 2" key="1">
    <citation type="submission" date="2017-01" db="EMBL/GenBank/DDBJ databases">
        <authorList>
            <consortium name="Urmite Genomes"/>
        </authorList>
    </citation>
    <scope>NUCLEOTIDE SEQUENCE [LARGE SCALE GENOMIC DNA]</scope>
    <source>
        <strain evidence="1 2">AB57</strain>
    </source>
</reference>
<feature type="non-terminal residue" evidence="1">
    <location>
        <position position="1"/>
    </location>
</feature>